<dbReference type="InterPro" id="IPR051783">
    <property type="entry name" value="NAD(P)-dependent_oxidoreduct"/>
</dbReference>
<dbReference type="Gene3D" id="3.40.50.720">
    <property type="entry name" value="NAD(P)-binding Rossmann-like Domain"/>
    <property type="match status" value="1"/>
</dbReference>
<dbReference type="AlphaFoldDB" id="A0A1H3KS98"/>
<protein>
    <submittedName>
        <fullName evidence="2">Nucleoside-diphosphate-sugar epimerase</fullName>
    </submittedName>
</protein>
<dbReference type="RefSeq" id="WP_092548717.1">
    <property type="nucleotide sequence ID" value="NZ_FNPZ01000001.1"/>
</dbReference>
<dbReference type="InterPro" id="IPR001509">
    <property type="entry name" value="Epimerase_deHydtase"/>
</dbReference>
<dbReference type="STRING" id="381665.SAMN05216554_0676"/>
<gene>
    <name evidence="2" type="ORF">SAMN05216554_0676</name>
</gene>
<dbReference type="PANTHER" id="PTHR48079">
    <property type="entry name" value="PROTEIN YEEZ"/>
    <property type="match status" value="1"/>
</dbReference>
<dbReference type="GO" id="GO:0005737">
    <property type="term" value="C:cytoplasm"/>
    <property type="evidence" value="ECO:0007669"/>
    <property type="project" value="TreeGrafter"/>
</dbReference>
<reference evidence="2 3" key="1">
    <citation type="submission" date="2016-10" db="EMBL/GenBank/DDBJ databases">
        <authorList>
            <person name="de Groot N.N."/>
        </authorList>
    </citation>
    <scope>NUCLEOTIDE SEQUENCE [LARGE SCALE GENOMIC DNA]</scope>
    <source>
        <strain evidence="2 3">CGMCC 4.3491</strain>
    </source>
</reference>
<dbReference type="Pfam" id="PF01370">
    <property type="entry name" value="Epimerase"/>
    <property type="match status" value="1"/>
</dbReference>
<dbReference type="CDD" id="cd05262">
    <property type="entry name" value="SDR_a7"/>
    <property type="match status" value="1"/>
</dbReference>
<name>A0A1H3KS98_9MICO</name>
<organism evidence="2 3">
    <name type="scientific">Herbiconiux ginsengi</name>
    <dbReference type="NCBI Taxonomy" id="381665"/>
    <lineage>
        <taxon>Bacteria</taxon>
        <taxon>Bacillati</taxon>
        <taxon>Actinomycetota</taxon>
        <taxon>Actinomycetes</taxon>
        <taxon>Micrococcales</taxon>
        <taxon>Microbacteriaceae</taxon>
        <taxon>Herbiconiux</taxon>
    </lineage>
</organism>
<dbReference type="PANTHER" id="PTHR48079:SF9">
    <property type="entry name" value="PUTATIVE-RELATED"/>
    <property type="match status" value="1"/>
</dbReference>
<sequence>MRVFVTGASGWIGSAVVPELLAAGHDVVGLARSDESAAAVRAAGADVQKGSLDDLASLRAGAEASDAVIHLAFKHDFSDFAGAGHTERAALETFGDALAGSNHPLLFASGVAMIAPGRVATERDENRTSGPDAPRGGAEQLAFSFAERGIHPVSLRFSPTVHGRGDHGFIATIAGVARAKGVSGYIGDGTNRWPAVHRSDAARMVRLALEKAPSGSVVHGVGEEGVPARAIAEAIGRQLGVPVQSIAPDAAAEHFGWIGAFFGLDIPASSALTQELLGWTPTGPTLLEDLAGGAYDR</sequence>
<dbReference type="EMBL" id="FNPZ01000001">
    <property type="protein sequence ID" value="SDY55047.1"/>
    <property type="molecule type" value="Genomic_DNA"/>
</dbReference>
<accession>A0A1H3KS98</accession>
<evidence type="ECO:0000259" key="1">
    <source>
        <dbReference type="Pfam" id="PF01370"/>
    </source>
</evidence>
<dbReference type="SUPFAM" id="SSF51735">
    <property type="entry name" value="NAD(P)-binding Rossmann-fold domains"/>
    <property type="match status" value="1"/>
</dbReference>
<keyword evidence="3" id="KW-1185">Reference proteome</keyword>
<evidence type="ECO:0000313" key="2">
    <source>
        <dbReference type="EMBL" id="SDY55047.1"/>
    </source>
</evidence>
<proteinExistence type="predicted"/>
<dbReference type="Proteomes" id="UP000198891">
    <property type="component" value="Unassembled WGS sequence"/>
</dbReference>
<dbReference type="OrthoDB" id="9787292at2"/>
<evidence type="ECO:0000313" key="3">
    <source>
        <dbReference type="Proteomes" id="UP000198891"/>
    </source>
</evidence>
<feature type="domain" description="NAD-dependent epimerase/dehydratase" evidence="1">
    <location>
        <begin position="3"/>
        <end position="214"/>
    </location>
</feature>
<dbReference type="GO" id="GO:0004029">
    <property type="term" value="F:aldehyde dehydrogenase (NAD+) activity"/>
    <property type="evidence" value="ECO:0007669"/>
    <property type="project" value="TreeGrafter"/>
</dbReference>
<dbReference type="InterPro" id="IPR036291">
    <property type="entry name" value="NAD(P)-bd_dom_sf"/>
</dbReference>